<dbReference type="Gene3D" id="3.40.1190.20">
    <property type="match status" value="1"/>
</dbReference>
<dbReference type="InterPro" id="IPR011611">
    <property type="entry name" value="PfkB_dom"/>
</dbReference>
<evidence type="ECO:0000313" key="6">
    <source>
        <dbReference type="Proteomes" id="UP000320776"/>
    </source>
</evidence>
<dbReference type="OrthoDB" id="9813569at2"/>
<protein>
    <submittedName>
        <fullName evidence="5">Acarbose 7(IV)-phosphotransferase</fullName>
        <ecNumber evidence="5">2.7.1.187</ecNumber>
    </submittedName>
</protein>
<name>A0A517DUX1_9FIRM</name>
<keyword evidence="3" id="KW-0812">Transmembrane</keyword>
<keyword evidence="6" id="KW-1185">Reference proteome</keyword>
<dbReference type="GO" id="GO:0016301">
    <property type="term" value="F:kinase activity"/>
    <property type="evidence" value="ECO:0007669"/>
    <property type="project" value="UniProtKB-KW"/>
</dbReference>
<feature type="transmembrane region" description="Helical" evidence="3">
    <location>
        <begin position="176"/>
        <end position="196"/>
    </location>
</feature>
<dbReference type="SUPFAM" id="SSF53613">
    <property type="entry name" value="Ribokinase-like"/>
    <property type="match status" value="1"/>
</dbReference>
<evidence type="ECO:0000256" key="3">
    <source>
        <dbReference type="SAM" id="Phobius"/>
    </source>
</evidence>
<dbReference type="InterPro" id="IPR029056">
    <property type="entry name" value="Ribokinase-like"/>
</dbReference>
<sequence length="314" mass="33342">MGSDNLIRNKVLVLGGLIIDKYLLVGEYPAKGEDVLINESFERVGGSTINVACTLKNLGITAYPVSTVGDDPDGQVIEAYLQAANIPRDCARVQAGQRTGYSLVIVDAASERTFMTFKGCESKFSTALIAAPLMASTAFVYLTGYYLLAENAGEIVDFVREIKARGAAVMFDPGPLVQAINGSILLAVLGLSDILVPNTTEINRLRERLAITGDFIEWATAQGISYVIIKNGSKGVTAYTGRKRYELPAFAVKAVDTTGAGDCFAAGCIYGFLQGLAIEEILKIGSACGALNTTFIGPNGNFGLDDIKKLIKGD</sequence>
<evidence type="ECO:0000313" key="5">
    <source>
        <dbReference type="EMBL" id="QDR81154.1"/>
    </source>
</evidence>
<dbReference type="AlphaFoldDB" id="A0A517DUX1"/>
<dbReference type="EC" id="2.7.1.187" evidence="5"/>
<dbReference type="RefSeq" id="WP_144350687.1">
    <property type="nucleotide sequence ID" value="NZ_CP036259.1"/>
</dbReference>
<dbReference type="GO" id="GO:0006796">
    <property type="term" value="P:phosphate-containing compound metabolic process"/>
    <property type="evidence" value="ECO:0007669"/>
    <property type="project" value="UniProtKB-ARBA"/>
</dbReference>
<reference evidence="5 6" key="1">
    <citation type="submission" date="2019-02" db="EMBL/GenBank/DDBJ databases">
        <title>Closed genome of Sporomusa termitida DSM 4440.</title>
        <authorList>
            <person name="Poehlein A."/>
            <person name="Daniel R."/>
        </authorList>
    </citation>
    <scope>NUCLEOTIDE SEQUENCE [LARGE SCALE GENOMIC DNA]</scope>
    <source>
        <strain evidence="5 6">DSM 4440</strain>
    </source>
</reference>
<keyword evidence="2" id="KW-0418">Kinase</keyword>
<organism evidence="5 6">
    <name type="scientific">Sporomusa termitida</name>
    <dbReference type="NCBI Taxonomy" id="2377"/>
    <lineage>
        <taxon>Bacteria</taxon>
        <taxon>Bacillati</taxon>
        <taxon>Bacillota</taxon>
        <taxon>Negativicutes</taxon>
        <taxon>Selenomonadales</taxon>
        <taxon>Sporomusaceae</taxon>
        <taxon>Sporomusa</taxon>
    </lineage>
</organism>
<keyword evidence="3" id="KW-0472">Membrane</keyword>
<feature type="domain" description="Carbohydrate kinase PfkB" evidence="4">
    <location>
        <begin position="9"/>
        <end position="296"/>
    </location>
</feature>
<proteinExistence type="predicted"/>
<dbReference type="PANTHER" id="PTHR10584:SF166">
    <property type="entry name" value="RIBOKINASE"/>
    <property type="match status" value="1"/>
</dbReference>
<dbReference type="Pfam" id="PF00294">
    <property type="entry name" value="PfkB"/>
    <property type="match status" value="1"/>
</dbReference>
<evidence type="ECO:0000259" key="4">
    <source>
        <dbReference type="Pfam" id="PF00294"/>
    </source>
</evidence>
<dbReference type="PRINTS" id="PR00990">
    <property type="entry name" value="RIBOKINASE"/>
</dbReference>
<dbReference type="EMBL" id="CP036259">
    <property type="protein sequence ID" value="QDR81154.1"/>
    <property type="molecule type" value="Genomic_DNA"/>
</dbReference>
<keyword evidence="1 5" id="KW-0808">Transferase</keyword>
<evidence type="ECO:0000256" key="2">
    <source>
        <dbReference type="ARBA" id="ARBA00022777"/>
    </source>
</evidence>
<dbReference type="KEGG" id="sted:SPTER_25270"/>
<gene>
    <name evidence="5" type="primary">acbK</name>
    <name evidence="5" type="ORF">SPTER_25270</name>
</gene>
<evidence type="ECO:0000256" key="1">
    <source>
        <dbReference type="ARBA" id="ARBA00022679"/>
    </source>
</evidence>
<accession>A0A517DUX1</accession>
<dbReference type="Proteomes" id="UP000320776">
    <property type="component" value="Chromosome"/>
</dbReference>
<dbReference type="InterPro" id="IPR002139">
    <property type="entry name" value="Ribo/fructo_kinase"/>
</dbReference>
<dbReference type="PANTHER" id="PTHR10584">
    <property type="entry name" value="SUGAR KINASE"/>
    <property type="match status" value="1"/>
</dbReference>
<feature type="transmembrane region" description="Helical" evidence="3">
    <location>
        <begin position="124"/>
        <end position="148"/>
    </location>
</feature>
<keyword evidence="3" id="KW-1133">Transmembrane helix</keyword>